<proteinExistence type="predicted"/>
<dbReference type="Proteomes" id="UP001279734">
    <property type="component" value="Unassembled WGS sequence"/>
</dbReference>
<evidence type="ECO:0000313" key="2">
    <source>
        <dbReference type="EMBL" id="GMH32006.1"/>
    </source>
</evidence>
<name>A0AAD3TMK8_NEPGR</name>
<protein>
    <submittedName>
        <fullName evidence="2">Uncharacterized protein</fullName>
    </submittedName>
</protein>
<comment type="caution">
    <text evidence="2">The sequence shown here is derived from an EMBL/GenBank/DDBJ whole genome shotgun (WGS) entry which is preliminary data.</text>
</comment>
<evidence type="ECO:0000256" key="1">
    <source>
        <dbReference type="SAM" id="MobiDB-lite"/>
    </source>
</evidence>
<sequence>MEAERRKHQGQEPGRPQFESKAEEGRELGIWRTERGKEEERVGLRPKQEREGPPLPAVLVPSIVSDPLIPSGPPQLNCSECSLVDSKLMVVIDCPSSEDQPTATHNVFLLMVLVVWLLSHMLLAELGSVSAGADEQPTATHYAFLLMVLIDCPSSVTGLESSGTPAILRPDSDSGSNGSATGFKVEAPAPLDQFSKKVECFVDGCNSACSGMGAGPLYADILVPMASLMLMQWFRRLLSVYPGSVVWI</sequence>
<gene>
    <name evidence="2" type="ORF">Nepgr_033850</name>
</gene>
<evidence type="ECO:0000313" key="3">
    <source>
        <dbReference type="Proteomes" id="UP001279734"/>
    </source>
</evidence>
<feature type="compositionally biased region" description="Basic and acidic residues" evidence="1">
    <location>
        <begin position="18"/>
        <end position="52"/>
    </location>
</feature>
<dbReference type="EMBL" id="BSYO01000052">
    <property type="protein sequence ID" value="GMH32006.1"/>
    <property type="molecule type" value="Genomic_DNA"/>
</dbReference>
<dbReference type="AlphaFoldDB" id="A0AAD3TMK8"/>
<feature type="region of interest" description="Disordered" evidence="1">
    <location>
        <begin position="1"/>
        <end position="57"/>
    </location>
</feature>
<keyword evidence="3" id="KW-1185">Reference proteome</keyword>
<accession>A0AAD3TMK8</accession>
<reference evidence="2" key="1">
    <citation type="submission" date="2023-05" db="EMBL/GenBank/DDBJ databases">
        <title>Nepenthes gracilis genome sequencing.</title>
        <authorList>
            <person name="Fukushima K."/>
        </authorList>
    </citation>
    <scope>NUCLEOTIDE SEQUENCE</scope>
    <source>
        <strain evidence="2">SING2019-196</strain>
    </source>
</reference>
<organism evidence="2 3">
    <name type="scientific">Nepenthes gracilis</name>
    <name type="common">Slender pitcher plant</name>
    <dbReference type="NCBI Taxonomy" id="150966"/>
    <lineage>
        <taxon>Eukaryota</taxon>
        <taxon>Viridiplantae</taxon>
        <taxon>Streptophyta</taxon>
        <taxon>Embryophyta</taxon>
        <taxon>Tracheophyta</taxon>
        <taxon>Spermatophyta</taxon>
        <taxon>Magnoliopsida</taxon>
        <taxon>eudicotyledons</taxon>
        <taxon>Gunneridae</taxon>
        <taxon>Pentapetalae</taxon>
        <taxon>Caryophyllales</taxon>
        <taxon>Nepenthaceae</taxon>
        <taxon>Nepenthes</taxon>
    </lineage>
</organism>